<reference evidence="2" key="1">
    <citation type="submission" date="2021-05" db="EMBL/GenBank/DDBJ databases">
        <title>Direct Submission.</title>
        <authorList>
            <person name="Li K."/>
            <person name="Gao J."/>
        </authorList>
    </citation>
    <scope>NUCLEOTIDE SEQUENCE [LARGE SCALE GENOMIC DNA]</scope>
    <source>
        <strain evidence="2">HDS12</strain>
    </source>
</reference>
<evidence type="ECO:0000313" key="2">
    <source>
        <dbReference type="Proteomes" id="UP000678016"/>
    </source>
</evidence>
<protein>
    <submittedName>
        <fullName evidence="1">Uncharacterized protein</fullName>
    </submittedName>
</protein>
<dbReference type="Proteomes" id="UP000678016">
    <property type="component" value="Chromosome"/>
</dbReference>
<proteinExistence type="predicted"/>
<dbReference type="Gene3D" id="3.40.47.10">
    <property type="match status" value="1"/>
</dbReference>
<evidence type="ECO:0000313" key="1">
    <source>
        <dbReference type="EMBL" id="QUX26732.1"/>
    </source>
</evidence>
<dbReference type="RefSeq" id="WP_212639833.1">
    <property type="nucleotide sequence ID" value="NZ_CP074132.1"/>
</dbReference>
<name>A0ABX8BX06_9ACTN</name>
<accession>A0ABX8BX06</accession>
<dbReference type="InterPro" id="IPR016039">
    <property type="entry name" value="Thiolase-like"/>
</dbReference>
<dbReference type="SUPFAM" id="SSF53901">
    <property type="entry name" value="Thiolase-like"/>
    <property type="match status" value="1"/>
</dbReference>
<keyword evidence="2" id="KW-1185">Reference proteome</keyword>
<dbReference type="EMBL" id="CP074132">
    <property type="protein sequence ID" value="QUX26732.1"/>
    <property type="molecule type" value="Genomic_DNA"/>
</dbReference>
<gene>
    <name evidence="1" type="ORF">KGD83_15185</name>
</gene>
<organism evidence="1 2">
    <name type="scientific">Nocardiopsis akebiae</name>
    <dbReference type="NCBI Taxonomy" id="2831968"/>
    <lineage>
        <taxon>Bacteria</taxon>
        <taxon>Bacillati</taxon>
        <taxon>Actinomycetota</taxon>
        <taxon>Actinomycetes</taxon>
        <taxon>Streptosporangiales</taxon>
        <taxon>Nocardiopsidaceae</taxon>
        <taxon>Nocardiopsis</taxon>
    </lineage>
</organism>
<sequence length="176" mass="18680">MTTSSPGFELVASTQAHAGPRLPPLAGFFASDFAPLVYAAVRECLGDPRSGHLLEGSDGRVGIVLGSQRFDTASLELSVEHIDQDRVSPILFYQVVPTAVLGHIARDYRLTGPVSCVAVTGDARAEVLELSRLLLAEGSAEWVLGLTVEMDPVPVKSFARADLVRSEPGPTDGRTP</sequence>